<accession>A0A2I0XIC5</accession>
<dbReference type="PANTHER" id="PTHR47933">
    <property type="entry name" value="PENTATRICOPEPTIDE REPEAT-CONTAINING PROTEIN 1, MITOCHONDRIAL"/>
    <property type="match status" value="1"/>
</dbReference>
<dbReference type="InterPro" id="IPR002885">
    <property type="entry name" value="PPR_rpt"/>
</dbReference>
<keyword evidence="4" id="KW-1185">Reference proteome</keyword>
<gene>
    <name evidence="3" type="ORF">MA16_Dca009830</name>
</gene>
<sequence>MSFQIYGLRRIIFLSFQIKGMLLLKQPSASFLNACKHLDMARFMHHRFAVQNTANSIFGFDSLLKARFYSKLQIIEKEDELVPTNVLVRSIASIVQKTDRWDTLLKELCVASASKITPPIAVQVLKRIKKPDVAFKFFSWLDNHEGFSHDSLGYSAIIQVLAKDRNPSHTAIADSLLHKKIDLGLVVIQADYDHLLHQWAVSRRSDVSLSLLNEMISHGFSPSAISCRVLLEELFRSKQEDLAWELFNNMLNRKIDVLRADIFNVAMKYLCVKGKLEKALEIFTKLKAENYKPNLESFNILIKGCCEKGEVKTLCELFKNMLEDEIKPNSYTMNLLIKELCKQGRPDYGNHLFNYMRLVGWIDRKFVYSQLVESLCNYRCCLKASKIFVKMVRRGHHPKPSLYGNLVKRLCAIGKLNEAFELKDLILRKAFLPGIDIYNGLINGLCLTDRMDLVQKLLVEIHEEGLEADTQTFNMVLRGYCLSRNAKAAVEWIERMKEEGFKPDMESYDILANCLAVQGKVDEEIQVKTCEEIMVPIAEDSSSVVNDEVKPNDNATCQ</sequence>
<evidence type="ECO:0000313" key="4">
    <source>
        <dbReference type="Proteomes" id="UP000233837"/>
    </source>
</evidence>
<reference evidence="3 4" key="2">
    <citation type="journal article" date="2017" name="Nature">
        <title>The Apostasia genome and the evolution of orchids.</title>
        <authorList>
            <person name="Zhang G.Q."/>
            <person name="Liu K.W."/>
            <person name="Li Z."/>
            <person name="Lohaus R."/>
            <person name="Hsiao Y.Y."/>
            <person name="Niu S.C."/>
            <person name="Wang J.Y."/>
            <person name="Lin Y.C."/>
            <person name="Xu Q."/>
            <person name="Chen L.J."/>
            <person name="Yoshida K."/>
            <person name="Fujiwara S."/>
            <person name="Wang Z.W."/>
            <person name="Zhang Y.Q."/>
            <person name="Mitsuda N."/>
            <person name="Wang M."/>
            <person name="Liu G.H."/>
            <person name="Pecoraro L."/>
            <person name="Huang H.X."/>
            <person name="Xiao X.J."/>
            <person name="Lin M."/>
            <person name="Wu X.Y."/>
            <person name="Wu W.L."/>
            <person name="Chen Y.Y."/>
            <person name="Chang S.B."/>
            <person name="Sakamoto S."/>
            <person name="Ohme-Takagi M."/>
            <person name="Yagi M."/>
            <person name="Zeng S.J."/>
            <person name="Shen C.Y."/>
            <person name="Yeh C.M."/>
            <person name="Luo Y.B."/>
            <person name="Tsai W.C."/>
            <person name="Van de Peer Y."/>
            <person name="Liu Z.J."/>
        </authorList>
    </citation>
    <scope>NUCLEOTIDE SEQUENCE [LARGE SCALE GENOMIC DNA]</scope>
    <source>
        <tissue evidence="3">The whole plant</tissue>
    </source>
</reference>
<dbReference type="NCBIfam" id="TIGR00756">
    <property type="entry name" value="PPR"/>
    <property type="match status" value="3"/>
</dbReference>
<dbReference type="InterPro" id="IPR011990">
    <property type="entry name" value="TPR-like_helical_dom_sf"/>
</dbReference>
<proteinExistence type="predicted"/>
<dbReference type="Proteomes" id="UP000233837">
    <property type="component" value="Unassembled WGS sequence"/>
</dbReference>
<keyword evidence="1" id="KW-0677">Repeat</keyword>
<dbReference type="OrthoDB" id="185373at2759"/>
<evidence type="ECO:0000313" key="3">
    <source>
        <dbReference type="EMBL" id="PKU87658.1"/>
    </source>
</evidence>
<dbReference type="PROSITE" id="PS51375">
    <property type="entry name" value="PPR"/>
    <property type="match status" value="4"/>
</dbReference>
<dbReference type="AlphaFoldDB" id="A0A2I0XIC5"/>
<feature type="repeat" description="PPR" evidence="2">
    <location>
        <begin position="294"/>
        <end position="328"/>
    </location>
</feature>
<name>A0A2I0XIC5_9ASPA</name>
<dbReference type="Pfam" id="PF13041">
    <property type="entry name" value="PPR_2"/>
    <property type="match status" value="2"/>
</dbReference>
<evidence type="ECO:0000256" key="1">
    <source>
        <dbReference type="ARBA" id="ARBA00022737"/>
    </source>
</evidence>
<organism evidence="3 4">
    <name type="scientific">Dendrobium catenatum</name>
    <dbReference type="NCBI Taxonomy" id="906689"/>
    <lineage>
        <taxon>Eukaryota</taxon>
        <taxon>Viridiplantae</taxon>
        <taxon>Streptophyta</taxon>
        <taxon>Embryophyta</taxon>
        <taxon>Tracheophyta</taxon>
        <taxon>Spermatophyta</taxon>
        <taxon>Magnoliopsida</taxon>
        <taxon>Liliopsida</taxon>
        <taxon>Asparagales</taxon>
        <taxon>Orchidaceae</taxon>
        <taxon>Epidendroideae</taxon>
        <taxon>Malaxideae</taxon>
        <taxon>Dendrobiinae</taxon>
        <taxon>Dendrobium</taxon>
    </lineage>
</organism>
<reference evidence="3 4" key="1">
    <citation type="journal article" date="2016" name="Sci. Rep.">
        <title>The Dendrobium catenatum Lindl. genome sequence provides insights into polysaccharide synthase, floral development and adaptive evolution.</title>
        <authorList>
            <person name="Zhang G.Q."/>
            <person name="Xu Q."/>
            <person name="Bian C."/>
            <person name="Tsai W.C."/>
            <person name="Yeh C.M."/>
            <person name="Liu K.W."/>
            <person name="Yoshida K."/>
            <person name="Zhang L.S."/>
            <person name="Chang S.B."/>
            <person name="Chen F."/>
            <person name="Shi Y."/>
            <person name="Su Y.Y."/>
            <person name="Zhang Y.Q."/>
            <person name="Chen L.J."/>
            <person name="Yin Y."/>
            <person name="Lin M."/>
            <person name="Huang H."/>
            <person name="Deng H."/>
            <person name="Wang Z.W."/>
            <person name="Zhu S.L."/>
            <person name="Zhao X."/>
            <person name="Deng C."/>
            <person name="Niu S.C."/>
            <person name="Huang J."/>
            <person name="Wang M."/>
            <person name="Liu G.H."/>
            <person name="Yang H.J."/>
            <person name="Xiao X.J."/>
            <person name="Hsiao Y.Y."/>
            <person name="Wu W.L."/>
            <person name="Chen Y.Y."/>
            <person name="Mitsuda N."/>
            <person name="Ohme-Takagi M."/>
            <person name="Luo Y.B."/>
            <person name="Van de Peer Y."/>
            <person name="Liu Z.J."/>
        </authorList>
    </citation>
    <scope>NUCLEOTIDE SEQUENCE [LARGE SCALE GENOMIC DNA]</scope>
    <source>
        <tissue evidence="3">The whole plant</tissue>
    </source>
</reference>
<dbReference type="GO" id="GO:0003729">
    <property type="term" value="F:mRNA binding"/>
    <property type="evidence" value="ECO:0007669"/>
    <property type="project" value="TreeGrafter"/>
</dbReference>
<evidence type="ECO:0000256" key="2">
    <source>
        <dbReference type="PROSITE-ProRule" id="PRU00708"/>
    </source>
</evidence>
<protein>
    <submittedName>
        <fullName evidence="3">Pentatricopeptide repeat-containing protein</fullName>
    </submittedName>
</protein>
<feature type="repeat" description="PPR" evidence="2">
    <location>
        <begin position="329"/>
        <end position="363"/>
    </location>
</feature>
<dbReference type="PANTHER" id="PTHR47933:SF11">
    <property type="entry name" value="PENTATRICOPEPTIDE REPEAT-CONTAINING PROTEIN 2"/>
    <property type="match status" value="1"/>
</dbReference>
<dbReference type="Gene3D" id="1.25.40.10">
    <property type="entry name" value="Tetratricopeptide repeat domain"/>
    <property type="match status" value="4"/>
</dbReference>
<dbReference type="EMBL" id="KZ501864">
    <property type="protein sequence ID" value="PKU87658.1"/>
    <property type="molecule type" value="Genomic_DNA"/>
</dbReference>
<dbReference type="InterPro" id="IPR051240">
    <property type="entry name" value="Mito_RNA-Proc/Resp"/>
</dbReference>
<feature type="repeat" description="PPR" evidence="2">
    <location>
        <begin position="469"/>
        <end position="503"/>
    </location>
</feature>
<feature type="repeat" description="PPR" evidence="2">
    <location>
        <begin position="259"/>
        <end position="293"/>
    </location>
</feature>
<dbReference type="Pfam" id="PF01535">
    <property type="entry name" value="PPR"/>
    <property type="match status" value="3"/>
</dbReference>